<dbReference type="Pfam" id="PF01850">
    <property type="entry name" value="PIN"/>
    <property type="match status" value="1"/>
</dbReference>
<dbReference type="InterPro" id="IPR039018">
    <property type="entry name" value="VapC20-like"/>
</dbReference>
<dbReference type="GO" id="GO:0004521">
    <property type="term" value="F:RNA endonuclease activity"/>
    <property type="evidence" value="ECO:0007669"/>
    <property type="project" value="InterPro"/>
</dbReference>
<feature type="domain" description="PIN" evidence="1">
    <location>
        <begin position="8"/>
        <end position="128"/>
    </location>
</feature>
<dbReference type="PANTHER" id="PTHR42188:SF1">
    <property type="entry name" value="23S RRNA-SPECIFIC ENDONUCLEASE VAPC20"/>
    <property type="match status" value="1"/>
</dbReference>
<sequence>MKTPVIADSSGLVSLAFGTDSNHSLAVAGSVSIQEQKFPFIIPGEVITETINVIGKKISHTEALRVGRSILGSSDFSIVETTADLRRRALEKFEKQASSVSFTDCLIMAVADTYNTLLIFGYDEVFRKNGYIRFGLDDQK</sequence>
<evidence type="ECO:0000259" key="1">
    <source>
        <dbReference type="Pfam" id="PF01850"/>
    </source>
</evidence>
<name>A0A1F5ZK15_9BACT</name>
<dbReference type="AlphaFoldDB" id="A0A1F5ZK15"/>
<dbReference type="SUPFAM" id="SSF88723">
    <property type="entry name" value="PIN domain-like"/>
    <property type="match status" value="1"/>
</dbReference>
<dbReference type="InterPro" id="IPR029060">
    <property type="entry name" value="PIN-like_dom_sf"/>
</dbReference>
<protein>
    <recommendedName>
        <fullName evidence="1">PIN domain-containing protein</fullName>
    </recommendedName>
</protein>
<dbReference type="Proteomes" id="UP000177416">
    <property type="component" value="Unassembled WGS sequence"/>
</dbReference>
<dbReference type="Gene3D" id="3.40.50.1010">
    <property type="entry name" value="5'-nuclease"/>
    <property type="match status" value="1"/>
</dbReference>
<comment type="caution">
    <text evidence="2">The sequence shown here is derived from an EMBL/GenBank/DDBJ whole genome shotgun (WGS) entry which is preliminary data.</text>
</comment>
<evidence type="ECO:0000313" key="3">
    <source>
        <dbReference type="Proteomes" id="UP000177416"/>
    </source>
</evidence>
<accession>A0A1F5ZK15</accession>
<dbReference type="InterPro" id="IPR002716">
    <property type="entry name" value="PIN_dom"/>
</dbReference>
<gene>
    <name evidence="2" type="ORF">A2875_01805</name>
</gene>
<evidence type="ECO:0000313" key="2">
    <source>
        <dbReference type="EMBL" id="OGG12442.1"/>
    </source>
</evidence>
<dbReference type="GO" id="GO:0016075">
    <property type="term" value="P:rRNA catabolic process"/>
    <property type="evidence" value="ECO:0007669"/>
    <property type="project" value="TreeGrafter"/>
</dbReference>
<proteinExistence type="predicted"/>
<dbReference type="EMBL" id="MFJJ01000062">
    <property type="protein sequence ID" value="OGG12442.1"/>
    <property type="molecule type" value="Genomic_DNA"/>
</dbReference>
<dbReference type="PANTHER" id="PTHR42188">
    <property type="entry name" value="23S RRNA-SPECIFIC ENDONUCLEASE VAPC20"/>
    <property type="match status" value="1"/>
</dbReference>
<reference evidence="2 3" key="1">
    <citation type="journal article" date="2016" name="Nat. Commun.">
        <title>Thousands of microbial genomes shed light on interconnected biogeochemical processes in an aquifer system.</title>
        <authorList>
            <person name="Anantharaman K."/>
            <person name="Brown C.T."/>
            <person name="Hug L.A."/>
            <person name="Sharon I."/>
            <person name="Castelle C.J."/>
            <person name="Probst A.J."/>
            <person name="Thomas B.C."/>
            <person name="Singh A."/>
            <person name="Wilkins M.J."/>
            <person name="Karaoz U."/>
            <person name="Brodie E.L."/>
            <person name="Williams K.H."/>
            <person name="Hubbard S.S."/>
            <person name="Banfield J.F."/>
        </authorList>
    </citation>
    <scope>NUCLEOTIDE SEQUENCE [LARGE SCALE GENOMIC DNA]</scope>
</reference>
<organism evidence="2 3">
    <name type="scientific">Candidatus Gottesmanbacteria bacterium RIFCSPHIGHO2_01_FULL_46_14</name>
    <dbReference type="NCBI Taxonomy" id="1798380"/>
    <lineage>
        <taxon>Bacteria</taxon>
        <taxon>Candidatus Gottesmaniibacteriota</taxon>
    </lineage>
</organism>